<evidence type="ECO:0000256" key="5">
    <source>
        <dbReference type="SAM" id="Phobius"/>
    </source>
</evidence>
<dbReference type="GO" id="GO:0008270">
    <property type="term" value="F:zinc ion binding"/>
    <property type="evidence" value="ECO:0007669"/>
    <property type="project" value="UniProtKB-KW"/>
</dbReference>
<keyword evidence="1" id="KW-0479">Metal-binding</keyword>
<evidence type="ECO:0000313" key="8">
    <source>
        <dbReference type="Proteomes" id="UP001454036"/>
    </source>
</evidence>
<dbReference type="Pfam" id="PF13639">
    <property type="entry name" value="zf-RING_2"/>
    <property type="match status" value="1"/>
</dbReference>
<dbReference type="PROSITE" id="PS50089">
    <property type="entry name" value="ZF_RING_2"/>
    <property type="match status" value="1"/>
</dbReference>
<gene>
    <name evidence="7" type="ORF">LIER_16846</name>
</gene>
<protein>
    <recommendedName>
        <fullName evidence="6">RING-type domain-containing protein</fullName>
    </recommendedName>
</protein>
<reference evidence="7 8" key="1">
    <citation type="submission" date="2024-01" db="EMBL/GenBank/DDBJ databases">
        <title>The complete chloroplast genome sequence of Lithospermum erythrorhizon: insights into the phylogenetic relationship among Boraginaceae species and the maternal lineages of purple gromwells.</title>
        <authorList>
            <person name="Okada T."/>
            <person name="Watanabe K."/>
        </authorList>
    </citation>
    <scope>NUCLEOTIDE SEQUENCE [LARGE SCALE GENOMIC DNA]</scope>
</reference>
<keyword evidence="5" id="KW-1133">Transmembrane helix</keyword>
<organism evidence="7 8">
    <name type="scientific">Lithospermum erythrorhizon</name>
    <name type="common">Purple gromwell</name>
    <name type="synonym">Lithospermum officinale var. erythrorhizon</name>
    <dbReference type="NCBI Taxonomy" id="34254"/>
    <lineage>
        <taxon>Eukaryota</taxon>
        <taxon>Viridiplantae</taxon>
        <taxon>Streptophyta</taxon>
        <taxon>Embryophyta</taxon>
        <taxon>Tracheophyta</taxon>
        <taxon>Spermatophyta</taxon>
        <taxon>Magnoliopsida</taxon>
        <taxon>eudicotyledons</taxon>
        <taxon>Gunneridae</taxon>
        <taxon>Pentapetalae</taxon>
        <taxon>asterids</taxon>
        <taxon>lamiids</taxon>
        <taxon>Boraginales</taxon>
        <taxon>Boraginaceae</taxon>
        <taxon>Boraginoideae</taxon>
        <taxon>Lithospermeae</taxon>
        <taxon>Lithospermum</taxon>
    </lineage>
</organism>
<dbReference type="SUPFAM" id="SSF57850">
    <property type="entry name" value="RING/U-box"/>
    <property type="match status" value="1"/>
</dbReference>
<keyword evidence="2 4" id="KW-0863">Zinc-finger</keyword>
<dbReference type="Proteomes" id="UP001454036">
    <property type="component" value="Unassembled WGS sequence"/>
</dbReference>
<keyword evidence="8" id="KW-1185">Reference proteome</keyword>
<dbReference type="GO" id="GO:0016567">
    <property type="term" value="P:protein ubiquitination"/>
    <property type="evidence" value="ECO:0007669"/>
    <property type="project" value="TreeGrafter"/>
</dbReference>
<evidence type="ECO:0000256" key="1">
    <source>
        <dbReference type="ARBA" id="ARBA00022723"/>
    </source>
</evidence>
<dbReference type="InterPro" id="IPR013083">
    <property type="entry name" value="Znf_RING/FYVE/PHD"/>
</dbReference>
<evidence type="ECO:0000256" key="2">
    <source>
        <dbReference type="ARBA" id="ARBA00022771"/>
    </source>
</evidence>
<feature type="transmembrane region" description="Helical" evidence="5">
    <location>
        <begin position="25"/>
        <end position="49"/>
    </location>
</feature>
<dbReference type="GO" id="GO:0061630">
    <property type="term" value="F:ubiquitin protein ligase activity"/>
    <property type="evidence" value="ECO:0007669"/>
    <property type="project" value="TreeGrafter"/>
</dbReference>
<comment type="caution">
    <text evidence="7">The sequence shown here is derived from an EMBL/GenBank/DDBJ whole genome shotgun (WGS) entry which is preliminary data.</text>
</comment>
<evidence type="ECO:0000313" key="7">
    <source>
        <dbReference type="EMBL" id="GAA0160252.1"/>
    </source>
</evidence>
<dbReference type="InterPro" id="IPR001841">
    <property type="entry name" value="Znf_RING"/>
</dbReference>
<keyword evidence="5" id="KW-0472">Membrane</keyword>
<sequence length="199" mass="22987">MFNCPISSSEMGHRSGNRALHIPKFLVYTLTILGIVTEIISSFLIYIILGLMPSLEPEHEPSSHIQENQTHVPLESPLSAVLIRELLPEATFSVVVCSNGGGGGDEQLPHECAICLYEFKSDQEIRCLKNCQHFFHRDCIDRWMDQDKNTCPLCRKSLVPMDSRKEYDHRLWQALCSDDYMYYEDEYLHTQRTTQINFD</sequence>
<dbReference type="SMART" id="SM00184">
    <property type="entry name" value="RING"/>
    <property type="match status" value="1"/>
</dbReference>
<accession>A0AAV3Q873</accession>
<keyword evidence="3" id="KW-0862">Zinc</keyword>
<dbReference type="PANTHER" id="PTHR45969:SF10">
    <property type="entry name" value="BRASSINOSTEROID-RESPONSIVE RING PROTEIN 1"/>
    <property type="match status" value="1"/>
</dbReference>
<dbReference type="PANTHER" id="PTHR45969">
    <property type="entry name" value="RING ZINC FINGER PROTEIN-RELATED"/>
    <property type="match status" value="1"/>
</dbReference>
<evidence type="ECO:0000256" key="3">
    <source>
        <dbReference type="ARBA" id="ARBA00022833"/>
    </source>
</evidence>
<dbReference type="AlphaFoldDB" id="A0AAV3Q873"/>
<dbReference type="Gene3D" id="3.30.40.10">
    <property type="entry name" value="Zinc/RING finger domain, C3HC4 (zinc finger)"/>
    <property type="match status" value="1"/>
</dbReference>
<proteinExistence type="predicted"/>
<feature type="domain" description="RING-type" evidence="6">
    <location>
        <begin position="112"/>
        <end position="155"/>
    </location>
</feature>
<name>A0AAV3Q873_LITER</name>
<dbReference type="EMBL" id="BAABME010003821">
    <property type="protein sequence ID" value="GAA0160252.1"/>
    <property type="molecule type" value="Genomic_DNA"/>
</dbReference>
<evidence type="ECO:0000256" key="4">
    <source>
        <dbReference type="PROSITE-ProRule" id="PRU00175"/>
    </source>
</evidence>
<keyword evidence="5" id="KW-0812">Transmembrane</keyword>
<evidence type="ECO:0000259" key="6">
    <source>
        <dbReference type="PROSITE" id="PS50089"/>
    </source>
</evidence>